<protein>
    <recommendedName>
        <fullName evidence="3">Peptidase MA-like domain-containing protein</fullName>
    </recommendedName>
</protein>
<sequence>MNKEGLSYHGKTDVRSKYADEKVIKDINHYTLNMGSGKQINIYVTDDYDQKYGKEFAYGELGEMLSAIEEKRGFKPYDLPHSSLDIYFYTNESNTPLPPDRQANTGAWILNCGTGMPNEIIMNASRLHRDHRQTLVHELSHYFDNQSYFTMSKNTYLNYGGEDFYFWLSEGAAEYCSCFYYSYPANTKNKLATFDIKDRASIFQYAIQQAGGRAKVIEGTSLRSFADIVKASKGNYGVILALYWYIAVQYGLEQLHLYTKYIAEHYTSSGLISMEDREDTTRKFFNKTESQILEEWLVYFNYFKSE</sequence>
<gene>
    <name evidence="1" type="ORF">QJS35_02630</name>
</gene>
<name>A0ABV1KNU8_9BACL</name>
<dbReference type="EMBL" id="JASKHM010000001">
    <property type="protein sequence ID" value="MEQ4481286.1"/>
    <property type="molecule type" value="Genomic_DNA"/>
</dbReference>
<dbReference type="RefSeq" id="WP_232182206.1">
    <property type="nucleotide sequence ID" value="NZ_JAIOAP010000001.1"/>
</dbReference>
<dbReference type="Proteomes" id="UP001493487">
    <property type="component" value="Unassembled WGS sequence"/>
</dbReference>
<evidence type="ECO:0000313" key="1">
    <source>
        <dbReference type="EMBL" id="MEQ4481286.1"/>
    </source>
</evidence>
<organism evidence="1 2">
    <name type="scientific">Cohnella silvisoli</name>
    <dbReference type="NCBI Taxonomy" id="2873699"/>
    <lineage>
        <taxon>Bacteria</taxon>
        <taxon>Bacillati</taxon>
        <taxon>Bacillota</taxon>
        <taxon>Bacilli</taxon>
        <taxon>Bacillales</taxon>
        <taxon>Paenibacillaceae</taxon>
        <taxon>Cohnella</taxon>
    </lineage>
</organism>
<evidence type="ECO:0000313" key="2">
    <source>
        <dbReference type="Proteomes" id="UP001493487"/>
    </source>
</evidence>
<evidence type="ECO:0008006" key="3">
    <source>
        <dbReference type="Google" id="ProtNLM"/>
    </source>
</evidence>
<reference evidence="1 2" key="1">
    <citation type="journal article" date="2023" name="Genome Announc.">
        <title>Pan-Genome Analyses of the Genus Cohnella and Proposal of the Novel Species Cohnella silvisoli sp. nov., Isolated from Forest Soil.</title>
        <authorList>
            <person name="Wang C."/>
            <person name="Mao L."/>
            <person name="Bao G."/>
            <person name="Zhu H."/>
        </authorList>
    </citation>
    <scope>NUCLEOTIDE SEQUENCE [LARGE SCALE GENOMIC DNA]</scope>
    <source>
        <strain evidence="1 2">NL03-T5-1</strain>
    </source>
</reference>
<proteinExistence type="predicted"/>
<keyword evidence="2" id="KW-1185">Reference proteome</keyword>
<comment type="caution">
    <text evidence="1">The sequence shown here is derived from an EMBL/GenBank/DDBJ whole genome shotgun (WGS) entry which is preliminary data.</text>
</comment>
<accession>A0ABV1KNU8</accession>